<dbReference type="PROSITE" id="PS00237">
    <property type="entry name" value="G_PROTEIN_RECEP_F1_1"/>
    <property type="match status" value="1"/>
</dbReference>
<dbReference type="Gene3D" id="1.20.1070.10">
    <property type="entry name" value="Rhodopsin 7-helix transmembrane proteins"/>
    <property type="match status" value="1"/>
</dbReference>
<keyword evidence="7 14" id="KW-1133">Transmembrane helix</keyword>
<reference evidence="16" key="3">
    <citation type="submission" date="2025-09" db="UniProtKB">
        <authorList>
            <consortium name="Ensembl"/>
        </authorList>
    </citation>
    <scope>IDENTIFICATION</scope>
</reference>
<keyword evidence="6" id="KW-0677">Repeat</keyword>
<evidence type="ECO:0000256" key="1">
    <source>
        <dbReference type="ARBA" id="ARBA00004651"/>
    </source>
</evidence>
<dbReference type="PRINTS" id="PR00373">
    <property type="entry name" value="GLYCHORMONER"/>
</dbReference>
<dbReference type="GO" id="GO:0004964">
    <property type="term" value="F:luteinizing hormone receptor activity"/>
    <property type="evidence" value="ECO:0007669"/>
    <property type="project" value="InterPro"/>
</dbReference>
<evidence type="ECO:0000313" key="16">
    <source>
        <dbReference type="Ensembl" id="ENSSFOP00015069261.1"/>
    </source>
</evidence>
<dbReference type="GeneTree" id="ENSGT00940000157364"/>
<dbReference type="InterPro" id="IPR026906">
    <property type="entry name" value="LRR_5"/>
</dbReference>
<dbReference type="GO" id="GO:0008528">
    <property type="term" value="F:G protein-coupled peptide receptor activity"/>
    <property type="evidence" value="ECO:0007669"/>
    <property type="project" value="TreeGrafter"/>
</dbReference>
<keyword evidence="11 14" id="KW-0675">Receptor</keyword>
<evidence type="ECO:0000256" key="3">
    <source>
        <dbReference type="ARBA" id="ARBA00022475"/>
    </source>
</evidence>
<keyword evidence="10" id="KW-1015">Disulfide bond</keyword>
<organism evidence="16 17">
    <name type="scientific">Scleropages formosus</name>
    <name type="common">Asian bonytongue</name>
    <name type="synonym">Osteoglossum formosum</name>
    <dbReference type="NCBI Taxonomy" id="113540"/>
    <lineage>
        <taxon>Eukaryota</taxon>
        <taxon>Metazoa</taxon>
        <taxon>Chordata</taxon>
        <taxon>Craniata</taxon>
        <taxon>Vertebrata</taxon>
        <taxon>Euteleostomi</taxon>
        <taxon>Actinopterygii</taxon>
        <taxon>Neopterygii</taxon>
        <taxon>Teleostei</taxon>
        <taxon>Osteoglossocephala</taxon>
        <taxon>Osteoglossomorpha</taxon>
        <taxon>Osteoglossiformes</taxon>
        <taxon>Osteoglossidae</taxon>
        <taxon>Scleropages</taxon>
    </lineage>
</organism>
<comment type="similarity">
    <text evidence="14">Belongs to the G-protein coupled receptor 1 family. FSH/LSH/TSH subfamily.</text>
</comment>
<feature type="domain" description="G-protein coupled receptors family 1 profile" evidence="15">
    <location>
        <begin position="316"/>
        <end position="563"/>
    </location>
</feature>
<dbReference type="GO" id="GO:0001541">
    <property type="term" value="P:ovarian follicle development"/>
    <property type="evidence" value="ECO:0007669"/>
    <property type="project" value="TreeGrafter"/>
</dbReference>
<feature type="transmembrane region" description="Helical" evidence="14">
    <location>
        <begin position="423"/>
        <end position="443"/>
    </location>
</feature>
<dbReference type="AlphaFoldDB" id="A0A8D0CH18"/>
<dbReference type="GO" id="GO:0007200">
    <property type="term" value="P:phospholipase C-activating G protein-coupled receptor signaling pathway"/>
    <property type="evidence" value="ECO:0007669"/>
    <property type="project" value="TreeGrafter"/>
</dbReference>
<accession>A0A8D0CH18</accession>
<keyword evidence="5 14" id="KW-0812">Transmembrane</keyword>
<dbReference type="GO" id="GO:0007189">
    <property type="term" value="P:adenylate cyclase-activating G protein-coupled receptor signaling pathway"/>
    <property type="evidence" value="ECO:0007669"/>
    <property type="project" value="TreeGrafter"/>
</dbReference>
<dbReference type="Pfam" id="PF13306">
    <property type="entry name" value="LRR_5"/>
    <property type="match status" value="1"/>
</dbReference>
<feature type="transmembrane region" description="Helical" evidence="14">
    <location>
        <begin position="378"/>
        <end position="402"/>
    </location>
</feature>
<dbReference type="Pfam" id="PF00001">
    <property type="entry name" value="7tm_1"/>
    <property type="match status" value="1"/>
</dbReference>
<feature type="transmembrane region" description="Helical" evidence="14">
    <location>
        <begin position="463"/>
        <end position="490"/>
    </location>
</feature>
<evidence type="ECO:0000256" key="2">
    <source>
        <dbReference type="ARBA" id="ARBA00022266"/>
    </source>
</evidence>
<dbReference type="InterPro" id="IPR032675">
    <property type="entry name" value="LRR_dom_sf"/>
</dbReference>
<keyword evidence="9 14" id="KW-0472">Membrane</keyword>
<proteinExistence type="inferred from homology"/>
<evidence type="ECO:0000256" key="10">
    <source>
        <dbReference type="ARBA" id="ARBA00023157"/>
    </source>
</evidence>
<dbReference type="PANTHER" id="PTHR24372:SF1">
    <property type="entry name" value="LUTROPIN-CHORIOGONADOTROPIC HORMONE RECEPTOR"/>
    <property type="match status" value="1"/>
</dbReference>
<dbReference type="GO" id="GO:0009755">
    <property type="term" value="P:hormone-mediated signaling pathway"/>
    <property type="evidence" value="ECO:0007669"/>
    <property type="project" value="TreeGrafter"/>
</dbReference>
<evidence type="ECO:0000256" key="11">
    <source>
        <dbReference type="ARBA" id="ARBA00023170"/>
    </source>
</evidence>
<dbReference type="PANTHER" id="PTHR24372">
    <property type="entry name" value="GLYCOPROTEIN HORMONE RECEPTOR"/>
    <property type="match status" value="1"/>
</dbReference>
<evidence type="ECO:0000256" key="12">
    <source>
        <dbReference type="ARBA" id="ARBA00023224"/>
    </source>
</evidence>
<dbReference type="InterPro" id="IPR001611">
    <property type="entry name" value="Leu-rich_rpt"/>
</dbReference>
<evidence type="ECO:0000259" key="15">
    <source>
        <dbReference type="PROSITE" id="PS50262"/>
    </source>
</evidence>
<dbReference type="SUPFAM" id="SSF81321">
    <property type="entry name" value="Family A G protein-coupled receptor-like"/>
    <property type="match status" value="1"/>
</dbReference>
<keyword evidence="17" id="KW-1185">Reference proteome</keyword>
<gene>
    <name evidence="16" type="primary">lhcgr</name>
    <name evidence="14" type="synonym">LHCGR</name>
</gene>
<dbReference type="PRINTS" id="PR01144">
    <property type="entry name" value="LSHRECEPTOR"/>
</dbReference>
<feature type="transmembrane region" description="Helical" evidence="14">
    <location>
        <begin position="304"/>
        <end position="325"/>
    </location>
</feature>
<dbReference type="PRINTS" id="PR00237">
    <property type="entry name" value="GPCRRHODOPSN"/>
</dbReference>
<evidence type="ECO:0000256" key="4">
    <source>
        <dbReference type="ARBA" id="ARBA00022614"/>
    </source>
</evidence>
<dbReference type="SUPFAM" id="SSF52058">
    <property type="entry name" value="L domain-like"/>
    <property type="match status" value="1"/>
</dbReference>
<feature type="transmembrane region" description="Helical" evidence="14">
    <location>
        <begin position="511"/>
        <end position="534"/>
    </location>
</feature>
<keyword evidence="8 14" id="KW-0297">G-protein coupled receptor</keyword>
<comment type="function">
    <text evidence="13 14">Receptor for lutropin-choriogonadotropic hormone. The activity of this receptor is mediated by G proteins which activate adenylate cyclase.</text>
</comment>
<evidence type="ECO:0000256" key="13">
    <source>
        <dbReference type="ARBA" id="ARBA00046260"/>
    </source>
</evidence>
<dbReference type="InterPro" id="IPR002131">
    <property type="entry name" value="Gphrmn_rcpt_fam"/>
</dbReference>
<keyword evidence="3 14" id="KW-1003">Cell membrane</keyword>
<evidence type="ECO:0000256" key="9">
    <source>
        <dbReference type="ARBA" id="ARBA00023136"/>
    </source>
</evidence>
<dbReference type="InterPro" id="IPR017452">
    <property type="entry name" value="GPCR_Rhodpsn_7TM"/>
</dbReference>
<dbReference type="GO" id="GO:0005886">
    <property type="term" value="C:plasma membrane"/>
    <property type="evidence" value="ECO:0007669"/>
    <property type="project" value="UniProtKB-SubCell"/>
</dbReference>
<sequence length="615" mass="67914">DFSEIAQSDTLKTIEAMAFNNLPNLSEISIQNTKNLVHISQRAFNNLPRLRYLSVSNTGITVIPDVSSIYSLESVFILDICDNLHLESIPANAFAGLSNEHTTMILHRNGFKEIEDYAFNGTRIHKLILKNNKHLRTIHKDAFKGAVGPGVLDVSLTALEALPSRGLQSLRLLVARGTYSLKSLPPLGALESLQEAQLTYPSHCCALFDWNARRDSAFFDIGGNGSYCEDGFSSDIPGLAADSTAVPPLKDPAMSEEYREALDPVDFYYPDFDFCRSPRMLRCTPEADAFNPCEDIAGFQFLRVAIWFINVLAITGNLMVLLVLVASRGKLTVPRFLMCHLAFADLCIGIYLLMIAIVDGRTRGSYSQHAIAWQTGPGCAAAGFLSVFGSELSVYTLTAITLERWHTIDHALQPERRLGLSRALLTMAGGWFLCLGVALLPLVGVSSYRKVSVCLPMDIETPLAQAFVILLLFLNVAAFLIVCACYARIYQAVWNPEFAGRNADAKIAKRMAVLIFTDFLCMAPISFFAISAAFKVPLITVTNSKILLVLFYPINSCANPFLYAICTKAFRRDVFALASTLPCCESKASVYRTKAYCLDNSADKPKEQQQKEHLK</sequence>
<evidence type="ECO:0000256" key="14">
    <source>
        <dbReference type="RuleBase" id="RU361222"/>
    </source>
</evidence>
<protein>
    <recommendedName>
        <fullName evidence="2 14">Lutropin-choriogonadotropic hormone receptor</fullName>
    </recommendedName>
</protein>
<reference evidence="16 17" key="1">
    <citation type="submission" date="2019-04" db="EMBL/GenBank/DDBJ databases">
        <authorList>
            <consortium name="Wellcome Sanger Institute Data Sharing"/>
        </authorList>
    </citation>
    <scope>NUCLEOTIDE SEQUENCE [LARGE SCALE GENOMIC DNA]</scope>
</reference>
<reference evidence="16" key="2">
    <citation type="submission" date="2025-08" db="UniProtKB">
        <authorList>
            <consortium name="Ensembl"/>
        </authorList>
    </citation>
    <scope>IDENTIFICATION</scope>
</reference>
<comment type="subcellular location">
    <subcellularLocation>
        <location evidence="1 14">Cell membrane</location>
        <topology evidence="1 14">Multi-pass membrane protein</topology>
    </subcellularLocation>
</comment>
<evidence type="ECO:0000256" key="6">
    <source>
        <dbReference type="ARBA" id="ARBA00022737"/>
    </source>
</evidence>
<dbReference type="Pfam" id="PF13855">
    <property type="entry name" value="LRR_8"/>
    <property type="match status" value="1"/>
</dbReference>
<dbReference type="Proteomes" id="UP000694397">
    <property type="component" value="Chromosome 8"/>
</dbReference>
<evidence type="ECO:0000256" key="5">
    <source>
        <dbReference type="ARBA" id="ARBA00022692"/>
    </source>
</evidence>
<dbReference type="InterPro" id="IPR002273">
    <property type="entry name" value="LSH_rcpt"/>
</dbReference>
<dbReference type="Ensembl" id="ENSSFOT00015072524.1">
    <property type="protein sequence ID" value="ENSSFOP00015069261.1"/>
    <property type="gene ID" value="ENSSFOG00015004324.2"/>
</dbReference>
<keyword evidence="4" id="KW-0433">Leucine-rich repeat</keyword>
<dbReference type="Gene3D" id="3.80.10.10">
    <property type="entry name" value="Ribonuclease Inhibitor"/>
    <property type="match status" value="1"/>
</dbReference>
<feature type="transmembrane region" description="Helical" evidence="14">
    <location>
        <begin position="546"/>
        <end position="566"/>
    </location>
</feature>
<dbReference type="CDD" id="cd15136">
    <property type="entry name" value="7tmA_Glyco_hormone_R"/>
    <property type="match status" value="1"/>
</dbReference>
<dbReference type="GO" id="GO:0008584">
    <property type="term" value="P:male gonad development"/>
    <property type="evidence" value="ECO:0007669"/>
    <property type="project" value="TreeGrafter"/>
</dbReference>
<keyword evidence="12 14" id="KW-0807">Transducer</keyword>
<evidence type="ECO:0000313" key="17">
    <source>
        <dbReference type="Proteomes" id="UP000694397"/>
    </source>
</evidence>
<dbReference type="InterPro" id="IPR000276">
    <property type="entry name" value="GPCR_Rhodpsn"/>
</dbReference>
<dbReference type="PROSITE" id="PS50262">
    <property type="entry name" value="G_PROTEIN_RECEP_F1_2"/>
    <property type="match status" value="1"/>
</dbReference>
<evidence type="ECO:0000256" key="8">
    <source>
        <dbReference type="ARBA" id="ARBA00023040"/>
    </source>
</evidence>
<dbReference type="GO" id="GO:0022602">
    <property type="term" value="P:ovulation cycle process"/>
    <property type="evidence" value="ECO:0007669"/>
    <property type="project" value="TreeGrafter"/>
</dbReference>
<feature type="transmembrane region" description="Helical" evidence="14">
    <location>
        <begin position="337"/>
        <end position="358"/>
    </location>
</feature>
<dbReference type="FunFam" id="1.20.1070.10:FF:000019">
    <property type="entry name" value="Lutropin-choriogonadotropic hormone receptor"/>
    <property type="match status" value="1"/>
</dbReference>
<name>A0A8D0CH18_SCLFO</name>
<evidence type="ECO:0000256" key="7">
    <source>
        <dbReference type="ARBA" id="ARBA00022989"/>
    </source>
</evidence>